<dbReference type="SUPFAM" id="SSF53613">
    <property type="entry name" value="Ribokinase-like"/>
    <property type="match status" value="1"/>
</dbReference>
<dbReference type="STRING" id="617002.SAMN05660653_02318"/>
<dbReference type="EMBL" id="FMXO01000013">
    <property type="protein sequence ID" value="SDB47383.1"/>
    <property type="molecule type" value="Genomic_DNA"/>
</dbReference>
<dbReference type="PANTHER" id="PTHR10584">
    <property type="entry name" value="SUGAR KINASE"/>
    <property type="match status" value="1"/>
</dbReference>
<keyword evidence="2 4" id="KW-0418">Kinase</keyword>
<dbReference type="InterPro" id="IPR029056">
    <property type="entry name" value="Ribokinase-like"/>
</dbReference>
<dbReference type="Proteomes" id="UP000198771">
    <property type="component" value="Unassembled WGS sequence"/>
</dbReference>
<dbReference type="PROSITE" id="PS00583">
    <property type="entry name" value="PFKB_KINASES_1"/>
    <property type="match status" value="1"/>
</dbReference>
<dbReference type="PROSITE" id="PS00584">
    <property type="entry name" value="PFKB_KINASES_2"/>
    <property type="match status" value="1"/>
</dbReference>
<dbReference type="GO" id="GO:0016301">
    <property type="term" value="F:kinase activity"/>
    <property type="evidence" value="ECO:0007669"/>
    <property type="project" value="UniProtKB-KW"/>
</dbReference>
<evidence type="ECO:0000256" key="1">
    <source>
        <dbReference type="ARBA" id="ARBA00022679"/>
    </source>
</evidence>
<gene>
    <name evidence="4" type="ORF">SAMN05660653_02318</name>
</gene>
<dbReference type="CDD" id="cd01942">
    <property type="entry name" value="ribokinase_group_A"/>
    <property type="match status" value="1"/>
</dbReference>
<keyword evidence="1" id="KW-0808">Transferase</keyword>
<reference evidence="4 5" key="1">
    <citation type="submission" date="2016-10" db="EMBL/GenBank/DDBJ databases">
        <authorList>
            <person name="de Groot N.N."/>
        </authorList>
    </citation>
    <scope>NUCLEOTIDE SEQUENCE [LARGE SCALE GENOMIC DNA]</scope>
    <source>
        <strain evidence="4 5">ASO4-2</strain>
    </source>
</reference>
<protein>
    <submittedName>
        <fullName evidence="4">Adenosine kinase</fullName>
    </submittedName>
</protein>
<feature type="domain" description="Carbohydrate kinase PfkB" evidence="3">
    <location>
        <begin position="38"/>
        <end position="292"/>
    </location>
</feature>
<dbReference type="Gene3D" id="3.40.1190.20">
    <property type="match status" value="1"/>
</dbReference>
<sequence>MNILVSGSIAYDRIMPFPGRFADHIMPDKIHILNVCFLVNGVNEKFGGTAGNIAYSLSLLGEKPQILAAAGGKDFGSYEQWLRKLGLAQETIRIIPDELTASAYITTDQSDNQITGFNPAAMNHSSNFDFSNISPDDTLSVVAPGNLDDMYNYSRMYREKGVRYIFDPGQNIPAFSGEKMLEMLTGADILISNDYELEMIMKNTGADRDELLRRAGTIITTLGENGCIVLRPEAENRLPAAKVSAVVDPTGAGDAFRAGLVKGLVNGRSVNDAAKMGMTSAAYAVEHHGTQEHSFSQDAFWSRYNENYG</sequence>
<dbReference type="AlphaFoldDB" id="A0A1G6DQB3"/>
<dbReference type="PANTHER" id="PTHR10584:SF166">
    <property type="entry name" value="RIBOKINASE"/>
    <property type="match status" value="1"/>
</dbReference>
<dbReference type="InterPro" id="IPR002173">
    <property type="entry name" value="Carboh/pur_kinase_PfkB_CS"/>
</dbReference>
<evidence type="ECO:0000259" key="3">
    <source>
        <dbReference type="Pfam" id="PF00294"/>
    </source>
</evidence>
<proteinExistence type="predicted"/>
<evidence type="ECO:0000256" key="2">
    <source>
        <dbReference type="ARBA" id="ARBA00022777"/>
    </source>
</evidence>
<dbReference type="InterPro" id="IPR011611">
    <property type="entry name" value="PfkB_dom"/>
</dbReference>
<dbReference type="OrthoDB" id="9779730at2"/>
<evidence type="ECO:0000313" key="5">
    <source>
        <dbReference type="Proteomes" id="UP000198771"/>
    </source>
</evidence>
<accession>A0A1G6DQB3</accession>
<dbReference type="Pfam" id="PF00294">
    <property type="entry name" value="PfkB"/>
    <property type="match status" value="1"/>
</dbReference>
<organism evidence="4 5">
    <name type="scientific">Desulfonatronum thiosulfatophilum</name>
    <dbReference type="NCBI Taxonomy" id="617002"/>
    <lineage>
        <taxon>Bacteria</taxon>
        <taxon>Pseudomonadati</taxon>
        <taxon>Thermodesulfobacteriota</taxon>
        <taxon>Desulfovibrionia</taxon>
        <taxon>Desulfovibrionales</taxon>
        <taxon>Desulfonatronaceae</taxon>
        <taxon>Desulfonatronum</taxon>
    </lineage>
</organism>
<name>A0A1G6DQB3_9BACT</name>
<keyword evidence="5" id="KW-1185">Reference proteome</keyword>
<evidence type="ECO:0000313" key="4">
    <source>
        <dbReference type="EMBL" id="SDB47383.1"/>
    </source>
</evidence>
<dbReference type="RefSeq" id="WP_092121745.1">
    <property type="nucleotide sequence ID" value="NZ_FMXO01000013.1"/>
</dbReference>